<dbReference type="Proteomes" id="UP001589836">
    <property type="component" value="Unassembled WGS sequence"/>
</dbReference>
<keyword evidence="3" id="KW-1185">Reference proteome</keyword>
<protein>
    <submittedName>
        <fullName evidence="2">VOC family protein</fullName>
    </submittedName>
</protein>
<evidence type="ECO:0000313" key="3">
    <source>
        <dbReference type="Proteomes" id="UP001589836"/>
    </source>
</evidence>
<gene>
    <name evidence="2" type="ORF">ACFFGV_04145</name>
</gene>
<sequence length="75" mass="8757">MGDWAVDTHHFLPFNVKISIFDRPFCTSLQELDDLYEQLLDGGSAWMLVGEYGFSKRFGWVSDRYGVSWQLNVTY</sequence>
<dbReference type="Pfam" id="PF06983">
    <property type="entry name" value="3-dmu-9_3-mt"/>
    <property type="match status" value="1"/>
</dbReference>
<dbReference type="InterPro" id="IPR029068">
    <property type="entry name" value="Glyas_Bleomycin-R_OHBP_Dase"/>
</dbReference>
<name>A0ABV6LK80_9BACI</name>
<proteinExistence type="predicted"/>
<evidence type="ECO:0000259" key="1">
    <source>
        <dbReference type="Pfam" id="PF06983"/>
    </source>
</evidence>
<reference evidence="2 3" key="1">
    <citation type="submission" date="2024-09" db="EMBL/GenBank/DDBJ databases">
        <authorList>
            <person name="Sun Q."/>
            <person name="Mori K."/>
        </authorList>
    </citation>
    <scope>NUCLEOTIDE SEQUENCE [LARGE SCALE GENOMIC DNA]</scope>
    <source>
        <strain evidence="2 3">NCAIM B.02529</strain>
    </source>
</reference>
<dbReference type="RefSeq" id="WP_377345311.1">
    <property type="nucleotide sequence ID" value="NZ_JBHLTP010000003.1"/>
</dbReference>
<dbReference type="SUPFAM" id="SSF54593">
    <property type="entry name" value="Glyoxalase/Bleomycin resistance protein/Dihydroxybiphenyl dioxygenase"/>
    <property type="match status" value="1"/>
</dbReference>
<feature type="domain" description="PhnB-like" evidence="1">
    <location>
        <begin position="5"/>
        <end position="71"/>
    </location>
</feature>
<dbReference type="Gene3D" id="3.30.720.110">
    <property type="match status" value="1"/>
</dbReference>
<evidence type="ECO:0000313" key="2">
    <source>
        <dbReference type="EMBL" id="MFC0522781.1"/>
    </source>
</evidence>
<accession>A0ABV6LK80</accession>
<comment type="caution">
    <text evidence="2">The sequence shown here is derived from an EMBL/GenBank/DDBJ whole genome shotgun (WGS) entry which is preliminary data.</text>
</comment>
<organism evidence="2 3">
    <name type="scientific">Pontibacillus salicampi</name>
    <dbReference type="NCBI Taxonomy" id="1449801"/>
    <lineage>
        <taxon>Bacteria</taxon>
        <taxon>Bacillati</taxon>
        <taxon>Bacillota</taxon>
        <taxon>Bacilli</taxon>
        <taxon>Bacillales</taxon>
        <taxon>Bacillaceae</taxon>
        <taxon>Pontibacillus</taxon>
    </lineage>
</organism>
<dbReference type="EMBL" id="JBHLTP010000003">
    <property type="protein sequence ID" value="MFC0522781.1"/>
    <property type="molecule type" value="Genomic_DNA"/>
</dbReference>
<dbReference type="InterPro" id="IPR028973">
    <property type="entry name" value="PhnB-like"/>
</dbReference>